<dbReference type="InterPro" id="IPR025997">
    <property type="entry name" value="SBP_2_dom"/>
</dbReference>
<dbReference type="AlphaFoldDB" id="A0NY02"/>
<dbReference type="Proteomes" id="UP000004848">
    <property type="component" value="Unassembled WGS sequence"/>
</dbReference>
<dbReference type="Pfam" id="PF13407">
    <property type="entry name" value="Peripla_BP_4"/>
    <property type="match status" value="1"/>
</dbReference>
<dbReference type="PRINTS" id="PR00036">
    <property type="entry name" value="HTHLACI"/>
</dbReference>
<dbReference type="CDD" id="cd06307">
    <property type="entry name" value="PBP1_sugar_binding"/>
    <property type="match status" value="1"/>
</dbReference>
<accession>A0NY02</accession>
<dbReference type="Pfam" id="PF00356">
    <property type="entry name" value="LacI"/>
    <property type="match status" value="1"/>
</dbReference>
<evidence type="ECO:0000313" key="5">
    <source>
        <dbReference type="EMBL" id="EAV42346.1"/>
    </source>
</evidence>
<feature type="domain" description="HTH lacI-type" evidence="4">
    <location>
        <begin position="14"/>
        <end position="68"/>
    </location>
</feature>
<comment type="caution">
    <text evidence="5">The sequence shown here is derived from an EMBL/GenBank/DDBJ whole genome shotgun (WGS) entry which is preliminary data.</text>
</comment>
<dbReference type="SUPFAM" id="SSF53822">
    <property type="entry name" value="Periplasmic binding protein-like I"/>
    <property type="match status" value="1"/>
</dbReference>
<dbReference type="SUPFAM" id="SSF47413">
    <property type="entry name" value="lambda repressor-like DNA-binding domains"/>
    <property type="match status" value="1"/>
</dbReference>
<dbReference type="Gene3D" id="1.10.260.40">
    <property type="entry name" value="lambda repressor-like DNA-binding domains"/>
    <property type="match status" value="1"/>
</dbReference>
<keyword evidence="3" id="KW-0804">Transcription</keyword>
<organism evidence="5 6">
    <name type="scientific">Roseibium aggregatum (strain ATCC 25650 / DSM 13394 / JCM 20685 / NBRC 16684 / NCIMB 2208 / IAM 12614 / B1)</name>
    <name type="common">Stappia aggregata</name>
    <dbReference type="NCBI Taxonomy" id="384765"/>
    <lineage>
        <taxon>Bacteria</taxon>
        <taxon>Pseudomonadati</taxon>
        <taxon>Pseudomonadota</taxon>
        <taxon>Alphaproteobacteria</taxon>
        <taxon>Hyphomicrobiales</taxon>
        <taxon>Stappiaceae</taxon>
        <taxon>Roseibium</taxon>
    </lineage>
</organism>
<dbReference type="eggNOG" id="COG1879">
    <property type="taxonomic scope" value="Bacteria"/>
</dbReference>
<dbReference type="GO" id="GO:0000976">
    <property type="term" value="F:transcription cis-regulatory region binding"/>
    <property type="evidence" value="ECO:0007669"/>
    <property type="project" value="TreeGrafter"/>
</dbReference>
<dbReference type="InterPro" id="IPR010982">
    <property type="entry name" value="Lambda_DNA-bd_dom_sf"/>
</dbReference>
<dbReference type="CDD" id="cd01392">
    <property type="entry name" value="HTH_LacI"/>
    <property type="match status" value="1"/>
</dbReference>
<dbReference type="PROSITE" id="PS00356">
    <property type="entry name" value="HTH_LACI_1"/>
    <property type="match status" value="1"/>
</dbReference>
<dbReference type="GO" id="GO:0003700">
    <property type="term" value="F:DNA-binding transcription factor activity"/>
    <property type="evidence" value="ECO:0007669"/>
    <property type="project" value="TreeGrafter"/>
</dbReference>
<dbReference type="EMBL" id="AAUW01000015">
    <property type="protein sequence ID" value="EAV42346.1"/>
    <property type="molecule type" value="Genomic_DNA"/>
</dbReference>
<proteinExistence type="predicted"/>
<keyword evidence="1" id="KW-0805">Transcription regulation</keyword>
<dbReference type="PROSITE" id="PS50932">
    <property type="entry name" value="HTH_LACI_2"/>
    <property type="match status" value="1"/>
</dbReference>
<evidence type="ECO:0000256" key="3">
    <source>
        <dbReference type="ARBA" id="ARBA00023163"/>
    </source>
</evidence>
<evidence type="ECO:0000259" key="4">
    <source>
        <dbReference type="PROSITE" id="PS50932"/>
    </source>
</evidence>
<evidence type="ECO:0000256" key="1">
    <source>
        <dbReference type="ARBA" id="ARBA00023015"/>
    </source>
</evidence>
<sequence length="352" mass="38537">MRARDGPGDVMVKPTVHDIAREAGVSLSTVDRVLNGRADVRPKNAERVKEAVRKLGYVRDTHAANLARQRQYKFVFVLPEGPNHFVETLVAAVEEASGAQVADRADVSVLLVNAADPHAVVDRLKTLDLSELDGVAIMVPETPQVRDAIAHIKSAGVYVVALVSDLPNSRCHYFAGVDNFSAGKTAGALLGKFLRNETGSILVVTNSMVARDSIERRFGLDEVLSRDYPQLKTLPTIEFYDDPDRIHETLDHALKAHPELKAIYSMGSGNAAMLDALREHGVAGRFVVIAHDLTPVTRQALADGELDAVIAQNVGHLVRSALRVLRAKCDGTDIYEAQEKIRIEIIMRENLY</sequence>
<dbReference type="InterPro" id="IPR028082">
    <property type="entry name" value="Peripla_BP_I"/>
</dbReference>
<protein>
    <submittedName>
        <fullName evidence="5">Probable transcriptional regulator protein, LacI family protein</fullName>
    </submittedName>
</protein>
<evidence type="ECO:0000256" key="2">
    <source>
        <dbReference type="ARBA" id="ARBA00023125"/>
    </source>
</evidence>
<reference evidence="5 6" key="1">
    <citation type="submission" date="2006-05" db="EMBL/GenBank/DDBJ databases">
        <authorList>
            <person name="King G."/>
            <person name="Ferriera S."/>
            <person name="Johnson J."/>
            <person name="Kravitz S."/>
            <person name="Beeson K."/>
            <person name="Sutton G."/>
            <person name="Rogers Y.-H."/>
            <person name="Friedman R."/>
            <person name="Frazier M."/>
            <person name="Venter J.C."/>
        </authorList>
    </citation>
    <scope>NUCLEOTIDE SEQUENCE [LARGE SCALE GENOMIC DNA]</scope>
    <source>
        <strain evidence="6">ATCC 25650 / DSM 13394 / JCM 20685 / NBRC 16684 / NCIMB 2208 / IAM 12614 / B1</strain>
    </source>
</reference>
<dbReference type="SMART" id="SM00354">
    <property type="entry name" value="HTH_LACI"/>
    <property type="match status" value="1"/>
</dbReference>
<dbReference type="Gene3D" id="3.40.50.2300">
    <property type="match status" value="2"/>
</dbReference>
<evidence type="ECO:0000313" key="6">
    <source>
        <dbReference type="Proteomes" id="UP000004848"/>
    </source>
</evidence>
<dbReference type="PANTHER" id="PTHR30146:SF152">
    <property type="entry name" value="TRANSCRIPTIONAL REGULATORY PROTEIN"/>
    <property type="match status" value="1"/>
</dbReference>
<keyword evidence="2" id="KW-0238">DNA-binding</keyword>
<dbReference type="PANTHER" id="PTHR30146">
    <property type="entry name" value="LACI-RELATED TRANSCRIPTIONAL REPRESSOR"/>
    <property type="match status" value="1"/>
</dbReference>
<gene>
    <name evidence="5" type="ORF">SIAM614_22232</name>
</gene>
<dbReference type="InterPro" id="IPR000843">
    <property type="entry name" value="HTH_LacI"/>
</dbReference>
<name>A0NY02_ROSAI</name>